<comment type="caution">
    <text evidence="3">The sequence shown here is derived from an EMBL/GenBank/DDBJ whole genome shotgun (WGS) entry which is preliminary data.</text>
</comment>
<dbReference type="InterPro" id="IPR027417">
    <property type="entry name" value="P-loop_NTPase"/>
</dbReference>
<dbReference type="Pfam" id="PF09848">
    <property type="entry name" value="SLFN-g3_helicase"/>
    <property type="match status" value="1"/>
</dbReference>
<proteinExistence type="predicted"/>
<reference evidence="3" key="2">
    <citation type="submission" date="2021-09" db="EMBL/GenBank/DDBJ databases">
        <authorList>
            <person name="Gilroy R."/>
        </authorList>
    </citation>
    <scope>NUCLEOTIDE SEQUENCE</scope>
    <source>
        <strain evidence="3">ChiBcec21-2208</strain>
    </source>
</reference>
<name>A0A921LN55_9FIRM</name>
<accession>A0A921LN55</accession>
<evidence type="ECO:0000259" key="1">
    <source>
        <dbReference type="Pfam" id="PF08378"/>
    </source>
</evidence>
<dbReference type="Proteomes" id="UP000782880">
    <property type="component" value="Unassembled WGS sequence"/>
</dbReference>
<organism evidence="3 4">
    <name type="scientific">Subdoligranulum variabile</name>
    <dbReference type="NCBI Taxonomy" id="214851"/>
    <lineage>
        <taxon>Bacteria</taxon>
        <taxon>Bacillati</taxon>
        <taxon>Bacillota</taxon>
        <taxon>Clostridia</taxon>
        <taxon>Eubacteriales</taxon>
        <taxon>Oscillospiraceae</taxon>
        <taxon>Subdoligranulum</taxon>
    </lineage>
</organism>
<dbReference type="InterPro" id="IPR011528">
    <property type="entry name" value="NERD"/>
</dbReference>
<dbReference type="AlphaFoldDB" id="A0A921LN55"/>
<evidence type="ECO:0000313" key="4">
    <source>
        <dbReference type="Proteomes" id="UP000782880"/>
    </source>
</evidence>
<evidence type="ECO:0000259" key="2">
    <source>
        <dbReference type="Pfam" id="PF09848"/>
    </source>
</evidence>
<feature type="domain" description="Schlafen group 3-like DNA/RNA helicase" evidence="2">
    <location>
        <begin position="235"/>
        <end position="419"/>
    </location>
</feature>
<sequence length="610" mass="68810">MAHMIPAQPKDFDPASHEGIVFEALSRLPDTFYVFHSLETVTLGRNQPYTLHESDFVVVSPQYGILTIEAKAGNHITYQNGNWYYSNGTIMPHHGPYHQARVAMHNLMNCIDQSAPGIKRKCKFLSAVWFMDLPLETLRTIHLPPEAPLALTLTQDDLADPTTKILSIFNTPVQGFYPDGGLTVQEFNHLLDQVLCPTFHLIATPASQNRAMELHFNSLLREQYRLLDFLEEQSTAVINGAAGTGKTMLAVEKARRHSVAGDSVLFLCYNRLLCDTLNRQYKNHPSSEYRQQFSHVSFMTLSKLALELVGDFQDMQGLANYLADCADHPGQLAYIHIIVDEGQDFGMADENLRNATDGAVNCSVIDFLREAALANGGTFYLFYDKYQMIQGGSRTDYALPECIEDSDCRLTLHTNCRNTREIASTSVTPLHDKKNRRVSVETASYWGNPLPPTLHLLPEQSQQLPALHRVLDTLIAQKIEDVTILTTQTFDYTALNPYLEESPQSVSIRFYPYRGRKYPVTTCIRFKGLESDAVILMDLRQDSFDGRSGLAFYVGASRAKYRLDLLLTLPEGEYHSLAQKLDPNIPNRSRTPERMRRQLGTIFSATVVTE</sequence>
<feature type="domain" description="NERD" evidence="1">
    <location>
        <begin position="17"/>
        <end position="115"/>
    </location>
</feature>
<evidence type="ECO:0000313" key="3">
    <source>
        <dbReference type="EMBL" id="HJG27250.1"/>
    </source>
</evidence>
<reference evidence="3" key="1">
    <citation type="journal article" date="2021" name="PeerJ">
        <title>Extensive microbial diversity within the chicken gut microbiome revealed by metagenomics and culture.</title>
        <authorList>
            <person name="Gilroy R."/>
            <person name="Ravi A."/>
            <person name="Getino M."/>
            <person name="Pursley I."/>
            <person name="Horton D.L."/>
            <person name="Alikhan N.F."/>
            <person name="Baker D."/>
            <person name="Gharbi K."/>
            <person name="Hall N."/>
            <person name="Watson M."/>
            <person name="Adriaenssens E.M."/>
            <person name="Foster-Nyarko E."/>
            <person name="Jarju S."/>
            <person name="Secka A."/>
            <person name="Antonio M."/>
            <person name="Oren A."/>
            <person name="Chaudhuri R.R."/>
            <person name="La Ragione R."/>
            <person name="Hildebrand F."/>
            <person name="Pallen M.J."/>
        </authorList>
    </citation>
    <scope>NUCLEOTIDE SEQUENCE</scope>
    <source>
        <strain evidence="3">ChiBcec21-2208</strain>
    </source>
</reference>
<protein>
    <submittedName>
        <fullName evidence="3">NERD domain-containing protein</fullName>
    </submittedName>
</protein>
<dbReference type="Gene3D" id="3.40.50.300">
    <property type="entry name" value="P-loop containing nucleotide triphosphate hydrolases"/>
    <property type="match status" value="2"/>
</dbReference>
<dbReference type="Pfam" id="PF08378">
    <property type="entry name" value="NERD"/>
    <property type="match status" value="1"/>
</dbReference>
<dbReference type="InterPro" id="IPR018647">
    <property type="entry name" value="SLFN_3-like_DNA/RNA_helicase"/>
</dbReference>
<gene>
    <name evidence="3" type="ORF">K8V20_01185</name>
</gene>
<dbReference type="EMBL" id="DYVE01000037">
    <property type="protein sequence ID" value="HJG27250.1"/>
    <property type="molecule type" value="Genomic_DNA"/>
</dbReference>
<dbReference type="SUPFAM" id="SSF52540">
    <property type="entry name" value="P-loop containing nucleoside triphosphate hydrolases"/>
    <property type="match status" value="1"/>
</dbReference>